<dbReference type="InterPro" id="IPR039774">
    <property type="entry name" value="Sin3-like"/>
</dbReference>
<dbReference type="GO" id="GO:0003714">
    <property type="term" value="F:transcription corepressor activity"/>
    <property type="evidence" value="ECO:0007669"/>
    <property type="project" value="InterPro"/>
</dbReference>
<dbReference type="GO" id="GO:0000122">
    <property type="term" value="P:negative regulation of transcription by RNA polymerase II"/>
    <property type="evidence" value="ECO:0007669"/>
    <property type="project" value="TreeGrafter"/>
</dbReference>
<gene>
    <name evidence="3" type="ORF">SAY86_026733</name>
</gene>
<dbReference type="Proteomes" id="UP001346149">
    <property type="component" value="Unassembled WGS sequence"/>
</dbReference>
<reference evidence="3 4" key="1">
    <citation type="journal article" date="2023" name="Hortic Res">
        <title>Pangenome of water caltrop reveals structural variations and asymmetric subgenome divergence after allopolyploidization.</title>
        <authorList>
            <person name="Zhang X."/>
            <person name="Chen Y."/>
            <person name="Wang L."/>
            <person name="Yuan Y."/>
            <person name="Fang M."/>
            <person name="Shi L."/>
            <person name="Lu R."/>
            <person name="Comes H.P."/>
            <person name="Ma Y."/>
            <person name="Chen Y."/>
            <person name="Huang G."/>
            <person name="Zhou Y."/>
            <person name="Zheng Z."/>
            <person name="Qiu Y."/>
        </authorList>
    </citation>
    <scope>NUCLEOTIDE SEQUENCE [LARGE SCALE GENOMIC DNA]</scope>
    <source>
        <strain evidence="3">F231</strain>
    </source>
</reference>
<dbReference type="PANTHER" id="PTHR12346:SF0">
    <property type="entry name" value="SIN3A, ISOFORM G"/>
    <property type="match status" value="1"/>
</dbReference>
<evidence type="ECO:0000313" key="4">
    <source>
        <dbReference type="Proteomes" id="UP001346149"/>
    </source>
</evidence>
<dbReference type="PANTHER" id="PTHR12346">
    <property type="entry name" value="SIN3B-RELATED"/>
    <property type="match status" value="1"/>
</dbReference>
<dbReference type="EMBL" id="JAXQNO010000023">
    <property type="protein sequence ID" value="KAK4765643.1"/>
    <property type="molecule type" value="Genomic_DNA"/>
</dbReference>
<dbReference type="GO" id="GO:0000118">
    <property type="term" value="C:histone deacetylase complex"/>
    <property type="evidence" value="ECO:0007669"/>
    <property type="project" value="TreeGrafter"/>
</dbReference>
<evidence type="ECO:0000256" key="1">
    <source>
        <dbReference type="ARBA" id="ARBA00022491"/>
    </source>
</evidence>
<dbReference type="GO" id="GO:0000785">
    <property type="term" value="C:chromatin"/>
    <property type="evidence" value="ECO:0007669"/>
    <property type="project" value="TreeGrafter"/>
</dbReference>
<accession>A0AAN7KBA2</accession>
<organism evidence="3 4">
    <name type="scientific">Trapa natans</name>
    <name type="common">Water chestnut</name>
    <dbReference type="NCBI Taxonomy" id="22666"/>
    <lineage>
        <taxon>Eukaryota</taxon>
        <taxon>Viridiplantae</taxon>
        <taxon>Streptophyta</taxon>
        <taxon>Embryophyta</taxon>
        <taxon>Tracheophyta</taxon>
        <taxon>Spermatophyta</taxon>
        <taxon>Magnoliopsida</taxon>
        <taxon>eudicotyledons</taxon>
        <taxon>Gunneridae</taxon>
        <taxon>Pentapetalae</taxon>
        <taxon>rosids</taxon>
        <taxon>malvids</taxon>
        <taxon>Myrtales</taxon>
        <taxon>Lythraceae</taxon>
        <taxon>Trapa</taxon>
    </lineage>
</organism>
<keyword evidence="1" id="KW-0678">Repressor</keyword>
<dbReference type="AlphaFoldDB" id="A0AAN7KBA2"/>
<sequence length="236" mass="27038">MTALYNLLDGSSDNTKFEDDCRSIIGTQSYVLFTLDKLIYKLVKQLQAVAADEMDSKLLQLYAYEKSRKRGRFMDVVYRENARVLLHDENIYHIECTTSPSRLSMQLMDGGHDKPELTAVTVDPNFAAYLHNDFLSVVPDKKEKLGIFLKRNKRTVSGIDESQVTKRLTIMNGLECKIACNSSKVSYVLDTEDFLFRRKRRNITADTNSLCQDPAKSLVAGDSQRRQKFHRLLARP</sequence>
<comment type="caution">
    <text evidence="3">The sequence shown here is derived from an EMBL/GenBank/DDBJ whole genome shotgun (WGS) entry which is preliminary data.</text>
</comment>
<proteinExistence type="predicted"/>
<keyword evidence="4" id="KW-1185">Reference proteome</keyword>
<protein>
    <recommendedName>
        <fullName evidence="2">Sin3 C-terminal domain-containing protein</fullName>
    </recommendedName>
</protein>
<dbReference type="InterPro" id="IPR031693">
    <property type="entry name" value="Sin3_C"/>
</dbReference>
<dbReference type="Pfam" id="PF16879">
    <property type="entry name" value="Sin3a_C"/>
    <property type="match status" value="1"/>
</dbReference>
<feature type="domain" description="Sin3 C-terminal" evidence="2">
    <location>
        <begin position="3"/>
        <end position="195"/>
    </location>
</feature>
<evidence type="ECO:0000313" key="3">
    <source>
        <dbReference type="EMBL" id="KAK4765643.1"/>
    </source>
</evidence>
<name>A0AAN7KBA2_TRANT</name>
<evidence type="ECO:0000259" key="2">
    <source>
        <dbReference type="Pfam" id="PF16879"/>
    </source>
</evidence>